<dbReference type="Proteomes" id="UP000799291">
    <property type="component" value="Unassembled WGS sequence"/>
</dbReference>
<accession>A0A6G1IYL8</accession>
<sequence length="189" mass="21080">MIKSASLGLECDDDQKHALKLGVRGREAQVNEAFPLRHQLSNFWTHDPMVGVAGVTNCTRLSPLTPRRRRCFAAVRLYPMPSHNAHPEHIVSPADAMSRRAAYHSGTLVEESASALGLSAGGRRVSERLDLSAEVTRRVRVAATNRWTELVFSPSCGRAPLLSTVRVGLWHDRRDGVRRRRRTGGVERR</sequence>
<name>A0A6G1IYL8_9PLEO</name>
<proteinExistence type="predicted"/>
<dbReference type="EMBL" id="MU005585">
    <property type="protein sequence ID" value="KAF2683063.1"/>
    <property type="molecule type" value="Genomic_DNA"/>
</dbReference>
<evidence type="ECO:0000313" key="1">
    <source>
        <dbReference type="EMBL" id="KAF2683063.1"/>
    </source>
</evidence>
<protein>
    <submittedName>
        <fullName evidence="1">Uncharacterized protein</fullName>
    </submittedName>
</protein>
<evidence type="ECO:0000313" key="2">
    <source>
        <dbReference type="Proteomes" id="UP000799291"/>
    </source>
</evidence>
<reference evidence="1" key="1">
    <citation type="journal article" date="2020" name="Stud. Mycol.">
        <title>101 Dothideomycetes genomes: a test case for predicting lifestyles and emergence of pathogens.</title>
        <authorList>
            <person name="Haridas S."/>
            <person name="Albert R."/>
            <person name="Binder M."/>
            <person name="Bloem J."/>
            <person name="Labutti K."/>
            <person name="Salamov A."/>
            <person name="Andreopoulos B."/>
            <person name="Baker S."/>
            <person name="Barry K."/>
            <person name="Bills G."/>
            <person name="Bluhm B."/>
            <person name="Cannon C."/>
            <person name="Castanera R."/>
            <person name="Culley D."/>
            <person name="Daum C."/>
            <person name="Ezra D."/>
            <person name="Gonzalez J."/>
            <person name="Henrissat B."/>
            <person name="Kuo A."/>
            <person name="Liang C."/>
            <person name="Lipzen A."/>
            <person name="Lutzoni F."/>
            <person name="Magnuson J."/>
            <person name="Mondo S."/>
            <person name="Nolan M."/>
            <person name="Ohm R."/>
            <person name="Pangilinan J."/>
            <person name="Park H.-J."/>
            <person name="Ramirez L."/>
            <person name="Alfaro M."/>
            <person name="Sun H."/>
            <person name="Tritt A."/>
            <person name="Yoshinaga Y."/>
            <person name="Zwiers L.-H."/>
            <person name="Turgeon B."/>
            <person name="Goodwin S."/>
            <person name="Spatafora J."/>
            <person name="Crous P."/>
            <person name="Grigoriev I."/>
        </authorList>
    </citation>
    <scope>NUCLEOTIDE SEQUENCE</scope>
    <source>
        <strain evidence="1">CBS 122367</strain>
    </source>
</reference>
<dbReference type="AlphaFoldDB" id="A0A6G1IYL8"/>
<keyword evidence="2" id="KW-1185">Reference proteome</keyword>
<organism evidence="1 2">
    <name type="scientific">Lentithecium fluviatile CBS 122367</name>
    <dbReference type="NCBI Taxonomy" id="1168545"/>
    <lineage>
        <taxon>Eukaryota</taxon>
        <taxon>Fungi</taxon>
        <taxon>Dikarya</taxon>
        <taxon>Ascomycota</taxon>
        <taxon>Pezizomycotina</taxon>
        <taxon>Dothideomycetes</taxon>
        <taxon>Pleosporomycetidae</taxon>
        <taxon>Pleosporales</taxon>
        <taxon>Massarineae</taxon>
        <taxon>Lentitheciaceae</taxon>
        <taxon>Lentithecium</taxon>
    </lineage>
</organism>
<gene>
    <name evidence="1" type="ORF">K458DRAFT_50197</name>
</gene>